<protein>
    <submittedName>
        <fullName evidence="2">Uncharacterized protein</fullName>
    </submittedName>
</protein>
<keyword evidence="3" id="KW-1185">Reference proteome</keyword>
<gene>
    <name evidence="2" type="ORF">HMPREF1526_02713</name>
</gene>
<evidence type="ECO:0000256" key="1">
    <source>
        <dbReference type="SAM" id="Phobius"/>
    </source>
</evidence>
<name>R8VTZ1_9FIRM</name>
<accession>R8VTZ1</accession>
<sequence>MGGFKKKDPIQQVGSNERALRARESCRLRAALLIIFWLIPALAGIKKGVPLAAASVSGLCPENPQTFEKV</sequence>
<evidence type="ECO:0000313" key="3">
    <source>
        <dbReference type="Proteomes" id="UP000013981"/>
    </source>
</evidence>
<dbReference type="AlphaFoldDB" id="R8VTZ1"/>
<reference evidence="2 3" key="1">
    <citation type="submission" date="2013-01" db="EMBL/GenBank/DDBJ databases">
        <title>The Genome Sequence of Butyricicoccus pullicaecorum 1.2.</title>
        <authorList>
            <consortium name="The Broad Institute Genome Sequencing Platform"/>
            <person name="Earl A."/>
            <person name="Ward D."/>
            <person name="Feldgarden M."/>
            <person name="Gevers D."/>
            <person name="Van Immerseel F."/>
            <person name="Eeckhaut V."/>
            <person name="Walker B."/>
            <person name="Young S.K."/>
            <person name="Zeng Q."/>
            <person name="Gargeya S."/>
            <person name="Fitzgerald M."/>
            <person name="Haas B."/>
            <person name="Abouelleil A."/>
            <person name="Alvarado L."/>
            <person name="Arachchi H.M."/>
            <person name="Berlin A.M."/>
            <person name="Chapman S.B."/>
            <person name="Dewar J."/>
            <person name="Goldberg J."/>
            <person name="Griggs A."/>
            <person name="Gujja S."/>
            <person name="Hansen M."/>
            <person name="Howarth C."/>
            <person name="Imamovic A."/>
            <person name="Larimer J."/>
            <person name="McCowan C."/>
            <person name="Murphy C."/>
            <person name="Neiman D."/>
            <person name="Pearson M."/>
            <person name="Priest M."/>
            <person name="Roberts A."/>
            <person name="Saif S."/>
            <person name="Shea T."/>
            <person name="Sisk P."/>
            <person name="Sykes S."/>
            <person name="Wortman J."/>
            <person name="Nusbaum C."/>
            <person name="Birren B."/>
        </authorList>
    </citation>
    <scope>NUCLEOTIDE SEQUENCE [LARGE SCALE GENOMIC DNA]</scope>
    <source>
        <strain evidence="2 3">1.2</strain>
    </source>
</reference>
<dbReference type="HOGENOM" id="CLU_2750115_0_0_9"/>
<keyword evidence="1" id="KW-0812">Transmembrane</keyword>
<keyword evidence="1" id="KW-0472">Membrane</keyword>
<dbReference type="RefSeq" id="WP_016148809.1">
    <property type="nucleotide sequence ID" value="NZ_KB976105.1"/>
</dbReference>
<dbReference type="EMBL" id="AQOB01000013">
    <property type="protein sequence ID" value="EOQ35746.1"/>
    <property type="molecule type" value="Genomic_DNA"/>
</dbReference>
<comment type="caution">
    <text evidence="2">The sequence shown here is derived from an EMBL/GenBank/DDBJ whole genome shotgun (WGS) entry which is preliminary data.</text>
</comment>
<dbReference type="Proteomes" id="UP000013981">
    <property type="component" value="Unassembled WGS sequence"/>
</dbReference>
<proteinExistence type="predicted"/>
<organism evidence="2 3">
    <name type="scientific">Butyricicoccus pullicaecorum 1.2</name>
    <dbReference type="NCBI Taxonomy" id="1203606"/>
    <lineage>
        <taxon>Bacteria</taxon>
        <taxon>Bacillati</taxon>
        <taxon>Bacillota</taxon>
        <taxon>Clostridia</taxon>
        <taxon>Eubacteriales</taxon>
        <taxon>Butyricicoccaceae</taxon>
        <taxon>Butyricicoccus</taxon>
    </lineage>
</organism>
<evidence type="ECO:0000313" key="2">
    <source>
        <dbReference type="EMBL" id="EOQ35746.1"/>
    </source>
</evidence>
<keyword evidence="1" id="KW-1133">Transmembrane helix</keyword>
<feature type="transmembrane region" description="Helical" evidence="1">
    <location>
        <begin position="28"/>
        <end position="45"/>
    </location>
</feature>